<evidence type="ECO:0000313" key="1">
    <source>
        <dbReference type="EMBL" id="GAC60637.1"/>
    </source>
</evidence>
<evidence type="ECO:0000313" key="2">
    <source>
        <dbReference type="Proteomes" id="UP000035083"/>
    </source>
</evidence>
<accession>L7LKM1</accession>
<reference evidence="1 2" key="1">
    <citation type="submission" date="2012-12" db="EMBL/GenBank/DDBJ databases">
        <title>Whole genome shotgun sequence of Gordonia sihwensis NBRC 108236.</title>
        <authorList>
            <person name="Yoshida I."/>
            <person name="Hosoyama A."/>
            <person name="Tsuchikane K."/>
            <person name="Ando Y."/>
            <person name="Baba S."/>
            <person name="Ohji S."/>
            <person name="Hamada M."/>
            <person name="Tamura T."/>
            <person name="Yamazoe A."/>
            <person name="Yamazaki S."/>
            <person name="Fujita N."/>
        </authorList>
    </citation>
    <scope>NUCLEOTIDE SEQUENCE [LARGE SCALE GENOMIC DNA]</scope>
    <source>
        <strain evidence="1 2">NBRC 108236</strain>
    </source>
</reference>
<sequence>MSETREPLTRGHHAFDWAVAAAHRDPELIDRRGHCIIPEDAVEYVQPEHGQPYAHVHAVFQLDQNGQPTLNEGRDDVIVRSVNKRLYR</sequence>
<name>L7LKM1_9ACTN</name>
<gene>
    <name evidence="1" type="ORF">GSI01S_10_02310</name>
</gene>
<organism evidence="1 2">
    <name type="scientific">Gordonia sihwensis NBRC 108236</name>
    <dbReference type="NCBI Taxonomy" id="1223544"/>
    <lineage>
        <taxon>Bacteria</taxon>
        <taxon>Bacillati</taxon>
        <taxon>Actinomycetota</taxon>
        <taxon>Actinomycetes</taxon>
        <taxon>Mycobacteriales</taxon>
        <taxon>Gordoniaceae</taxon>
        <taxon>Gordonia</taxon>
    </lineage>
</organism>
<comment type="caution">
    <text evidence="1">The sequence shown here is derived from an EMBL/GenBank/DDBJ whole genome shotgun (WGS) entry which is preliminary data.</text>
</comment>
<protein>
    <submittedName>
        <fullName evidence="1">Uncharacterized protein</fullName>
    </submittedName>
</protein>
<proteinExistence type="predicted"/>
<dbReference type="AlphaFoldDB" id="L7LKM1"/>
<dbReference type="Proteomes" id="UP000035083">
    <property type="component" value="Unassembled WGS sequence"/>
</dbReference>
<keyword evidence="2" id="KW-1185">Reference proteome</keyword>
<dbReference type="RefSeq" id="WP_006896019.1">
    <property type="nucleotide sequence ID" value="NZ_BANU01000010.1"/>
</dbReference>
<dbReference type="EMBL" id="BANU01000010">
    <property type="protein sequence ID" value="GAC60637.1"/>
    <property type="molecule type" value="Genomic_DNA"/>
</dbReference>